<dbReference type="EMBL" id="QDKJ01000007">
    <property type="protein sequence ID" value="PWC12376.1"/>
    <property type="molecule type" value="Genomic_DNA"/>
</dbReference>
<dbReference type="PROSITE" id="PS50885">
    <property type="entry name" value="HAMP"/>
    <property type="match status" value="1"/>
</dbReference>
<protein>
    <recommendedName>
        <fullName evidence="3">histidine kinase</fullName>
        <ecNumber evidence="3">2.7.13.3</ecNumber>
    </recommendedName>
</protein>
<dbReference type="InterPro" id="IPR003594">
    <property type="entry name" value="HATPase_dom"/>
</dbReference>
<keyword evidence="14" id="KW-0547">Nucleotide-binding</keyword>
<evidence type="ECO:0000256" key="10">
    <source>
        <dbReference type="ARBA" id="ARBA00023136"/>
    </source>
</evidence>
<evidence type="ECO:0000259" key="13">
    <source>
        <dbReference type="PROSITE" id="PS50885"/>
    </source>
</evidence>
<keyword evidence="10 11" id="KW-0472">Membrane</keyword>
<dbReference type="GO" id="GO:0005524">
    <property type="term" value="F:ATP binding"/>
    <property type="evidence" value="ECO:0007669"/>
    <property type="project" value="UniProtKB-KW"/>
</dbReference>
<gene>
    <name evidence="14" type="ORF">B4923_11055</name>
</gene>
<evidence type="ECO:0000256" key="7">
    <source>
        <dbReference type="ARBA" id="ARBA00022777"/>
    </source>
</evidence>
<dbReference type="SUPFAM" id="SSF55874">
    <property type="entry name" value="ATPase domain of HSP90 chaperone/DNA topoisomerase II/histidine kinase"/>
    <property type="match status" value="1"/>
</dbReference>
<evidence type="ECO:0000256" key="9">
    <source>
        <dbReference type="ARBA" id="ARBA00023012"/>
    </source>
</evidence>
<keyword evidence="7" id="KW-0418">Kinase</keyword>
<evidence type="ECO:0000256" key="11">
    <source>
        <dbReference type="SAM" id="Phobius"/>
    </source>
</evidence>
<keyword evidence="8 11" id="KW-1133">Transmembrane helix</keyword>
<dbReference type="PRINTS" id="PR00344">
    <property type="entry name" value="BCTRLSENSOR"/>
</dbReference>
<dbReference type="Proteomes" id="UP000245138">
    <property type="component" value="Unassembled WGS sequence"/>
</dbReference>
<comment type="subcellular location">
    <subcellularLocation>
        <location evidence="2">Membrane</location>
    </subcellularLocation>
</comment>
<dbReference type="InterPro" id="IPR004358">
    <property type="entry name" value="Sig_transdc_His_kin-like_C"/>
</dbReference>
<evidence type="ECO:0000256" key="8">
    <source>
        <dbReference type="ARBA" id="ARBA00022989"/>
    </source>
</evidence>
<accession>A0A2U1TSK1</accession>
<evidence type="ECO:0000313" key="14">
    <source>
        <dbReference type="EMBL" id="PWC12376.1"/>
    </source>
</evidence>
<feature type="domain" description="Histidine kinase" evidence="12">
    <location>
        <begin position="266"/>
        <end position="476"/>
    </location>
</feature>
<dbReference type="GO" id="GO:0005886">
    <property type="term" value="C:plasma membrane"/>
    <property type="evidence" value="ECO:0007669"/>
    <property type="project" value="TreeGrafter"/>
</dbReference>
<evidence type="ECO:0000256" key="6">
    <source>
        <dbReference type="ARBA" id="ARBA00022692"/>
    </source>
</evidence>
<keyword evidence="15" id="KW-1185">Reference proteome</keyword>
<dbReference type="Pfam" id="PF02518">
    <property type="entry name" value="HATPase_c"/>
    <property type="match status" value="1"/>
</dbReference>
<dbReference type="InterPro" id="IPR050428">
    <property type="entry name" value="TCS_sensor_his_kinase"/>
</dbReference>
<dbReference type="AlphaFoldDB" id="A0A2U1TSK1"/>
<comment type="caution">
    <text evidence="14">The sequence shown here is derived from an EMBL/GenBank/DDBJ whole genome shotgun (WGS) entry which is preliminary data.</text>
</comment>
<dbReference type="InterPro" id="IPR036097">
    <property type="entry name" value="HisK_dim/P_sf"/>
</dbReference>
<keyword evidence="9" id="KW-0902">Two-component regulatory system</keyword>
<evidence type="ECO:0000259" key="12">
    <source>
        <dbReference type="PROSITE" id="PS50109"/>
    </source>
</evidence>
<evidence type="ECO:0000313" key="15">
    <source>
        <dbReference type="Proteomes" id="UP000245138"/>
    </source>
</evidence>
<organism evidence="14 15">
    <name type="scientific">Brenneria roseae subsp. americana</name>
    <dbReference type="NCBI Taxonomy" id="1508507"/>
    <lineage>
        <taxon>Bacteria</taxon>
        <taxon>Pseudomonadati</taxon>
        <taxon>Pseudomonadota</taxon>
        <taxon>Gammaproteobacteria</taxon>
        <taxon>Enterobacterales</taxon>
        <taxon>Pectobacteriaceae</taxon>
        <taxon>Brenneria</taxon>
    </lineage>
</organism>
<dbReference type="GO" id="GO:0000155">
    <property type="term" value="F:phosphorelay sensor kinase activity"/>
    <property type="evidence" value="ECO:0007669"/>
    <property type="project" value="InterPro"/>
</dbReference>
<keyword evidence="14" id="KW-0067">ATP-binding</keyword>
<dbReference type="PROSITE" id="PS50109">
    <property type="entry name" value="HIS_KIN"/>
    <property type="match status" value="1"/>
</dbReference>
<evidence type="ECO:0000256" key="5">
    <source>
        <dbReference type="ARBA" id="ARBA00022679"/>
    </source>
</evidence>
<dbReference type="InterPro" id="IPR036890">
    <property type="entry name" value="HATPase_C_sf"/>
</dbReference>
<keyword evidence="4" id="KW-0597">Phosphoprotein</keyword>
<dbReference type="Gene3D" id="3.30.565.10">
    <property type="entry name" value="Histidine kinase-like ATPase, C-terminal domain"/>
    <property type="match status" value="1"/>
</dbReference>
<dbReference type="PANTHER" id="PTHR45436">
    <property type="entry name" value="SENSOR HISTIDINE KINASE YKOH"/>
    <property type="match status" value="1"/>
</dbReference>
<dbReference type="SMART" id="SM00387">
    <property type="entry name" value="HATPase_c"/>
    <property type="match status" value="1"/>
</dbReference>
<dbReference type="RefSeq" id="WP_109054420.1">
    <property type="nucleotide sequence ID" value="NZ_QDKJ01000007.1"/>
</dbReference>
<dbReference type="OrthoDB" id="9809766at2"/>
<dbReference type="InterPro" id="IPR003660">
    <property type="entry name" value="HAMP_dom"/>
</dbReference>
<dbReference type="EC" id="2.7.13.3" evidence="3"/>
<evidence type="ECO:0000256" key="3">
    <source>
        <dbReference type="ARBA" id="ARBA00012438"/>
    </source>
</evidence>
<dbReference type="SUPFAM" id="SSF47384">
    <property type="entry name" value="Homodimeric domain of signal transducing histidine kinase"/>
    <property type="match status" value="1"/>
</dbReference>
<sequence length="480" mass="52593">MNSQTSAAPDRKRAGSLRVRLFWTTVGGIALALLLSGLALTTLFRDHVVNQFQAALTRQLDQLLVTLEFDETGHPEVDATALFDPRLQKQYSGFYWQIDEFPDAGSPVIGILRSRSLWDANLSLPFDNHTPPPGELAVSETVGPAGESLLVLQRIVSSPDSPGRHYRLIVAGNLRFNLEATERFGRALALAEIFLLLLLTLSAWAQVTIGLKPLKALQQALKSVRDGAPQMAGRFPQEVQPLVDDFNQVLAANATAVQRARTQAGNLAHALKTPLTILENEADQAQTRHGSIPPEIIKEQLAQIRRHIDWHLMRARVAAVHGLSAQQTNVTETVSGLLRVLDRVFADKPIQVSMQAPSQPIWFAGEEQDLQEIVGNLLENAFKWSHSSITVTLSMRPQAPDWLEILIEDNGPGIAVSRLKAVTQRGVRLDENTPGSGLGLAIVQDLIQLYGGEFELKNLNGDQGGLRARVCLPGARVNRA</sequence>
<comment type="catalytic activity">
    <reaction evidence="1">
        <text>ATP + protein L-histidine = ADP + protein N-phospho-L-histidine.</text>
        <dbReference type="EC" id="2.7.13.3"/>
    </reaction>
</comment>
<proteinExistence type="predicted"/>
<dbReference type="InterPro" id="IPR005467">
    <property type="entry name" value="His_kinase_dom"/>
</dbReference>
<feature type="transmembrane region" description="Helical" evidence="11">
    <location>
        <begin position="21"/>
        <end position="44"/>
    </location>
</feature>
<evidence type="ECO:0000256" key="2">
    <source>
        <dbReference type="ARBA" id="ARBA00004370"/>
    </source>
</evidence>
<dbReference type="Gene3D" id="1.10.287.130">
    <property type="match status" value="1"/>
</dbReference>
<name>A0A2U1TSK1_9GAMM</name>
<feature type="domain" description="HAMP" evidence="13">
    <location>
        <begin position="208"/>
        <end position="258"/>
    </location>
</feature>
<evidence type="ECO:0000256" key="1">
    <source>
        <dbReference type="ARBA" id="ARBA00000085"/>
    </source>
</evidence>
<reference evidence="14 15" key="1">
    <citation type="submission" date="2018-04" db="EMBL/GenBank/DDBJ databases">
        <title>Brenneria corticis sp.nov.</title>
        <authorList>
            <person name="Li Y."/>
        </authorList>
    </citation>
    <scope>NUCLEOTIDE SEQUENCE [LARGE SCALE GENOMIC DNA]</scope>
    <source>
        <strain evidence="14 15">LMG 27715</strain>
    </source>
</reference>
<dbReference type="PANTHER" id="PTHR45436:SF5">
    <property type="entry name" value="SENSOR HISTIDINE KINASE TRCS"/>
    <property type="match status" value="1"/>
</dbReference>
<evidence type="ECO:0000256" key="4">
    <source>
        <dbReference type="ARBA" id="ARBA00022553"/>
    </source>
</evidence>
<keyword evidence="6 11" id="KW-0812">Transmembrane</keyword>
<keyword evidence="5" id="KW-0808">Transferase</keyword>